<accession>A0AAV4XPQ8</accession>
<evidence type="ECO:0000313" key="1">
    <source>
        <dbReference type="EMBL" id="GIY96643.1"/>
    </source>
</evidence>
<organism evidence="1 2">
    <name type="scientific">Caerostris extrusa</name>
    <name type="common">Bark spider</name>
    <name type="synonym">Caerostris bankana</name>
    <dbReference type="NCBI Taxonomy" id="172846"/>
    <lineage>
        <taxon>Eukaryota</taxon>
        <taxon>Metazoa</taxon>
        <taxon>Ecdysozoa</taxon>
        <taxon>Arthropoda</taxon>
        <taxon>Chelicerata</taxon>
        <taxon>Arachnida</taxon>
        <taxon>Araneae</taxon>
        <taxon>Araneomorphae</taxon>
        <taxon>Entelegynae</taxon>
        <taxon>Araneoidea</taxon>
        <taxon>Araneidae</taxon>
        <taxon>Caerostris</taxon>
    </lineage>
</organism>
<gene>
    <name evidence="1" type="ORF">CEXT_11461</name>
</gene>
<comment type="caution">
    <text evidence="1">The sequence shown here is derived from an EMBL/GenBank/DDBJ whole genome shotgun (WGS) entry which is preliminary data.</text>
</comment>
<name>A0AAV4XPQ8_CAEEX</name>
<protein>
    <submittedName>
        <fullName evidence="1">Uncharacterized protein</fullName>
    </submittedName>
</protein>
<dbReference type="AlphaFoldDB" id="A0AAV4XPQ8"/>
<proteinExistence type="predicted"/>
<keyword evidence="2" id="KW-1185">Reference proteome</keyword>
<evidence type="ECO:0000313" key="2">
    <source>
        <dbReference type="Proteomes" id="UP001054945"/>
    </source>
</evidence>
<dbReference type="Proteomes" id="UP001054945">
    <property type="component" value="Unassembled WGS sequence"/>
</dbReference>
<reference evidence="1 2" key="1">
    <citation type="submission" date="2021-06" db="EMBL/GenBank/DDBJ databases">
        <title>Caerostris extrusa draft genome.</title>
        <authorList>
            <person name="Kono N."/>
            <person name="Arakawa K."/>
        </authorList>
    </citation>
    <scope>NUCLEOTIDE SEQUENCE [LARGE SCALE GENOMIC DNA]</scope>
</reference>
<dbReference type="EMBL" id="BPLR01000686">
    <property type="protein sequence ID" value="GIY96643.1"/>
    <property type="molecule type" value="Genomic_DNA"/>
</dbReference>
<sequence length="94" mass="10613">MAFVTNYIKGSRGPSNWEAIKAPPAPSLTKKQFKLQLDCWLKQLGSSQRNAQVYRHCQQLEPYCTPLSGMQTVTQTLRRAVVTIRNSSDIVTDD</sequence>